<protein>
    <recommendedName>
        <fullName evidence="6">Flagellar secretion chaperone FliS</fullName>
    </recommendedName>
</protein>
<dbReference type="RefSeq" id="WP_341371626.1">
    <property type="nucleotide sequence ID" value="NZ_JBBPCO010000013.1"/>
</dbReference>
<dbReference type="PIRSF" id="PIRSF039090">
    <property type="entry name" value="Flis"/>
    <property type="match status" value="1"/>
</dbReference>
<dbReference type="NCBIfam" id="TIGR00208">
    <property type="entry name" value="fliS"/>
    <property type="match status" value="1"/>
</dbReference>
<evidence type="ECO:0000313" key="7">
    <source>
        <dbReference type="EMBL" id="MEK8090571.1"/>
    </source>
</evidence>
<evidence type="ECO:0000256" key="2">
    <source>
        <dbReference type="ARBA" id="ARBA00008787"/>
    </source>
</evidence>
<keyword evidence="4 6" id="KW-1005">Bacterial flagellum biogenesis</keyword>
<comment type="caution">
    <text evidence="7">The sequence shown here is derived from an EMBL/GenBank/DDBJ whole genome shotgun (WGS) entry which is preliminary data.</text>
</comment>
<gene>
    <name evidence="7" type="primary">fliS</name>
    <name evidence="7" type="ORF">WOB96_12480</name>
</gene>
<evidence type="ECO:0000313" key="8">
    <source>
        <dbReference type="Proteomes" id="UP001446205"/>
    </source>
</evidence>
<dbReference type="Proteomes" id="UP001446205">
    <property type="component" value="Unassembled WGS sequence"/>
</dbReference>
<keyword evidence="3 6" id="KW-0963">Cytoplasm</keyword>
<dbReference type="InterPro" id="IPR003713">
    <property type="entry name" value="FliS"/>
</dbReference>
<keyword evidence="8" id="KW-1185">Reference proteome</keyword>
<comment type="similarity">
    <text evidence="2 6">Belongs to the FliS family.</text>
</comment>
<reference evidence="7 8" key="1">
    <citation type="submission" date="2024-04" db="EMBL/GenBank/DDBJ databases">
        <authorList>
            <person name="Abashina T."/>
            <person name="Shaikin A."/>
        </authorList>
    </citation>
    <scope>NUCLEOTIDE SEQUENCE [LARGE SCALE GENOMIC DNA]</scope>
    <source>
        <strain evidence="7 8">AAFK</strain>
    </source>
</reference>
<keyword evidence="5" id="KW-0143">Chaperone</keyword>
<keyword evidence="7" id="KW-0969">Cilium</keyword>
<comment type="subcellular location">
    <subcellularLocation>
        <location evidence="1 6">Cytoplasm</location>
        <location evidence="1 6">Cytosol</location>
    </subcellularLocation>
</comment>
<organism evidence="7 8">
    <name type="scientific">Thermithiobacillus plumbiphilus</name>
    <dbReference type="NCBI Taxonomy" id="1729899"/>
    <lineage>
        <taxon>Bacteria</taxon>
        <taxon>Pseudomonadati</taxon>
        <taxon>Pseudomonadota</taxon>
        <taxon>Acidithiobacillia</taxon>
        <taxon>Acidithiobacillales</taxon>
        <taxon>Thermithiobacillaceae</taxon>
        <taxon>Thermithiobacillus</taxon>
    </lineage>
</organism>
<dbReference type="Gene3D" id="1.20.120.340">
    <property type="entry name" value="Flagellar protein FliS"/>
    <property type="match status" value="1"/>
</dbReference>
<evidence type="ECO:0000256" key="3">
    <source>
        <dbReference type="ARBA" id="ARBA00022490"/>
    </source>
</evidence>
<sequence length="132" mass="14496">MYGSMNNAAKAYAQVGTETGVAAATPHQLIVMLYEGLERWLTVARFAIMQSKIPEKCKAFDKAQAILEELRVSLDKEKGGEIAANLDQLYEYMSMRLLEANLKNSLEALAEVQKLAGEIHGAWKAIGPNAKP</sequence>
<dbReference type="CDD" id="cd16098">
    <property type="entry name" value="FliS"/>
    <property type="match status" value="1"/>
</dbReference>
<keyword evidence="7" id="KW-0966">Cell projection</keyword>
<dbReference type="PANTHER" id="PTHR34773">
    <property type="entry name" value="FLAGELLAR SECRETION CHAPERONE FLIS"/>
    <property type="match status" value="1"/>
</dbReference>
<dbReference type="InterPro" id="IPR036584">
    <property type="entry name" value="FliS_sf"/>
</dbReference>
<dbReference type="PANTHER" id="PTHR34773:SF1">
    <property type="entry name" value="FLAGELLAR SECRETION CHAPERONE FLIS"/>
    <property type="match status" value="1"/>
</dbReference>
<name>A0ABU9DC56_9PROT</name>
<evidence type="ECO:0000256" key="5">
    <source>
        <dbReference type="ARBA" id="ARBA00023186"/>
    </source>
</evidence>
<dbReference type="Pfam" id="PF02561">
    <property type="entry name" value="FliS"/>
    <property type="match status" value="1"/>
</dbReference>
<accession>A0ABU9DC56</accession>
<proteinExistence type="inferred from homology"/>
<evidence type="ECO:0000256" key="1">
    <source>
        <dbReference type="ARBA" id="ARBA00004514"/>
    </source>
</evidence>
<evidence type="ECO:0000256" key="6">
    <source>
        <dbReference type="PIRNR" id="PIRNR039090"/>
    </source>
</evidence>
<dbReference type="EMBL" id="JBBPCO010000013">
    <property type="protein sequence ID" value="MEK8090571.1"/>
    <property type="molecule type" value="Genomic_DNA"/>
</dbReference>
<dbReference type="SUPFAM" id="SSF101116">
    <property type="entry name" value="Flagellar export chaperone FliS"/>
    <property type="match status" value="1"/>
</dbReference>
<evidence type="ECO:0000256" key="4">
    <source>
        <dbReference type="ARBA" id="ARBA00022795"/>
    </source>
</evidence>
<keyword evidence="7" id="KW-0282">Flagellum</keyword>